<evidence type="ECO:0000313" key="2">
    <source>
        <dbReference type="EMBL" id="TDX36565.1"/>
    </source>
</evidence>
<gene>
    <name evidence="2" type="ORF">C7954_14710</name>
</gene>
<dbReference type="Pfam" id="PF08937">
    <property type="entry name" value="ThsB_TIR"/>
    <property type="match status" value="1"/>
</dbReference>
<evidence type="ECO:0000313" key="3">
    <source>
        <dbReference type="Proteomes" id="UP000295472"/>
    </source>
</evidence>
<accession>A0A4R8G3X5</accession>
<name>A0A4R8G3X5_9FIRM</name>
<comment type="caution">
    <text evidence="2">The sequence shown here is derived from an EMBL/GenBank/DDBJ whole genome shotgun (WGS) entry which is preliminary data.</text>
</comment>
<dbReference type="Gene3D" id="3.40.50.11200">
    <property type="match status" value="1"/>
</dbReference>
<proteinExistence type="predicted"/>
<sequence length="193" mass="22443">MAKRVFFSFHYKDVSDFRANVVRNSWITQDRKASGFFDASIWEEAKKKGVKALKRLIADGLKNTSVSCVLIGTDTYSRRWVRYEIIKSLAKGNGIFGVYIHNIKDKYGNVAIQGHNPFDYLAVKYNEEGNYLSFLEYKNGQWINYKDHDGYSIKSDIANRGKALKLSSFYNTYDWVFDDGYTNFNKWVDKVSK</sequence>
<dbReference type="InterPro" id="IPR015032">
    <property type="entry name" value="ThsB__TIR-like_domain"/>
</dbReference>
<dbReference type="AlphaFoldDB" id="A0A4R8G3X5"/>
<protein>
    <submittedName>
        <fullName evidence="2">TIR-like protein DUF1863</fullName>
    </submittedName>
</protein>
<dbReference type="EMBL" id="SOEF01000047">
    <property type="protein sequence ID" value="TDX36565.1"/>
    <property type="molecule type" value="Genomic_DNA"/>
</dbReference>
<dbReference type="RefSeq" id="WP_134060172.1">
    <property type="nucleotide sequence ID" value="NZ_SOEF01000047.1"/>
</dbReference>
<dbReference type="InterPro" id="IPR036490">
    <property type="entry name" value="ThsB_TIR-like_sf"/>
</dbReference>
<dbReference type="SUPFAM" id="SSF52206">
    <property type="entry name" value="Hypothetical protein MTH538"/>
    <property type="match status" value="1"/>
</dbReference>
<dbReference type="Proteomes" id="UP000295472">
    <property type="component" value="Unassembled WGS sequence"/>
</dbReference>
<dbReference type="GeneID" id="57013889"/>
<feature type="domain" description="Thoeris protein ThsB TIR-like" evidence="1">
    <location>
        <begin position="6"/>
        <end position="104"/>
    </location>
</feature>
<evidence type="ECO:0000259" key="1">
    <source>
        <dbReference type="Pfam" id="PF08937"/>
    </source>
</evidence>
<organism evidence="2 3">
    <name type="scientific">Halanaerobium congolense</name>
    <dbReference type="NCBI Taxonomy" id="54121"/>
    <lineage>
        <taxon>Bacteria</taxon>
        <taxon>Bacillati</taxon>
        <taxon>Bacillota</taxon>
        <taxon>Clostridia</taxon>
        <taxon>Halanaerobiales</taxon>
        <taxon>Halanaerobiaceae</taxon>
        <taxon>Halanaerobium</taxon>
    </lineage>
</organism>
<reference evidence="2 3" key="1">
    <citation type="submission" date="2019-03" db="EMBL/GenBank/DDBJ databases">
        <title>Subsurface microbial communities from deep shales in Ohio and West Virginia, USA.</title>
        <authorList>
            <person name="Wrighton K."/>
        </authorList>
    </citation>
    <scope>NUCLEOTIDE SEQUENCE [LARGE SCALE GENOMIC DNA]</scope>
    <source>
        <strain evidence="2 3">DSMZ 11287</strain>
    </source>
</reference>